<gene>
    <name evidence="1" type="ORF">BU25DRAFT_409602</name>
</gene>
<name>A0ACB6S572_9PLEO</name>
<organism evidence="1 2">
    <name type="scientific">Macroventuria anomochaeta</name>
    <dbReference type="NCBI Taxonomy" id="301207"/>
    <lineage>
        <taxon>Eukaryota</taxon>
        <taxon>Fungi</taxon>
        <taxon>Dikarya</taxon>
        <taxon>Ascomycota</taxon>
        <taxon>Pezizomycotina</taxon>
        <taxon>Dothideomycetes</taxon>
        <taxon>Pleosporomycetidae</taxon>
        <taxon>Pleosporales</taxon>
        <taxon>Pleosporineae</taxon>
        <taxon>Didymellaceae</taxon>
        <taxon>Macroventuria</taxon>
    </lineage>
</organism>
<protein>
    <submittedName>
        <fullName evidence="1">Uncharacterized protein</fullName>
    </submittedName>
</protein>
<comment type="caution">
    <text evidence="1">The sequence shown here is derived from an EMBL/GenBank/DDBJ whole genome shotgun (WGS) entry which is preliminary data.</text>
</comment>
<evidence type="ECO:0000313" key="2">
    <source>
        <dbReference type="Proteomes" id="UP000799754"/>
    </source>
</evidence>
<dbReference type="Proteomes" id="UP000799754">
    <property type="component" value="Unassembled WGS sequence"/>
</dbReference>
<dbReference type="EMBL" id="MU006711">
    <property type="protein sequence ID" value="KAF2629132.1"/>
    <property type="molecule type" value="Genomic_DNA"/>
</dbReference>
<evidence type="ECO:0000313" key="1">
    <source>
        <dbReference type="EMBL" id="KAF2629132.1"/>
    </source>
</evidence>
<sequence>MAPTTTLHVAVLCSPKIGHTALTKPVRLGDSAVRARLSQSMRFLQKSSYRTQPDNAFGPCAWAFRRPIHCFSCRACILQEKIGGINS</sequence>
<keyword evidence="2" id="KW-1185">Reference proteome</keyword>
<proteinExistence type="predicted"/>
<reference evidence="1" key="1">
    <citation type="journal article" date="2020" name="Stud. Mycol.">
        <title>101 Dothideomycetes genomes: a test case for predicting lifestyles and emergence of pathogens.</title>
        <authorList>
            <person name="Haridas S."/>
            <person name="Albert R."/>
            <person name="Binder M."/>
            <person name="Bloem J."/>
            <person name="Labutti K."/>
            <person name="Salamov A."/>
            <person name="Andreopoulos B."/>
            <person name="Baker S."/>
            <person name="Barry K."/>
            <person name="Bills G."/>
            <person name="Bluhm B."/>
            <person name="Cannon C."/>
            <person name="Castanera R."/>
            <person name="Culley D."/>
            <person name="Daum C."/>
            <person name="Ezra D."/>
            <person name="Gonzalez J."/>
            <person name="Henrissat B."/>
            <person name="Kuo A."/>
            <person name="Liang C."/>
            <person name="Lipzen A."/>
            <person name="Lutzoni F."/>
            <person name="Magnuson J."/>
            <person name="Mondo S."/>
            <person name="Nolan M."/>
            <person name="Ohm R."/>
            <person name="Pangilinan J."/>
            <person name="Park H.-J."/>
            <person name="Ramirez L."/>
            <person name="Alfaro M."/>
            <person name="Sun H."/>
            <person name="Tritt A."/>
            <person name="Yoshinaga Y."/>
            <person name="Zwiers L.-H."/>
            <person name="Turgeon B."/>
            <person name="Goodwin S."/>
            <person name="Spatafora J."/>
            <person name="Crous P."/>
            <person name="Grigoriev I."/>
        </authorList>
    </citation>
    <scope>NUCLEOTIDE SEQUENCE</scope>
    <source>
        <strain evidence="1">CBS 525.71</strain>
    </source>
</reference>
<accession>A0ACB6S572</accession>